<proteinExistence type="predicted"/>
<dbReference type="Gene3D" id="3.90.550.10">
    <property type="entry name" value="Spore Coat Polysaccharide Biosynthesis Protein SpsA, Chain A"/>
    <property type="match status" value="1"/>
</dbReference>
<evidence type="ECO:0000313" key="2">
    <source>
        <dbReference type="EMBL" id="PIW66711.1"/>
    </source>
</evidence>
<evidence type="ECO:0000313" key="3">
    <source>
        <dbReference type="Proteomes" id="UP000231267"/>
    </source>
</evidence>
<dbReference type="Proteomes" id="UP000231267">
    <property type="component" value="Unassembled WGS sequence"/>
</dbReference>
<reference evidence="2 3" key="1">
    <citation type="submission" date="2017-09" db="EMBL/GenBank/DDBJ databases">
        <title>Depth-based differentiation of microbial function through sediment-hosted aquifers and enrichment of novel symbionts in the deep terrestrial subsurface.</title>
        <authorList>
            <person name="Probst A.J."/>
            <person name="Ladd B."/>
            <person name="Jarett J.K."/>
            <person name="Geller-Mcgrath D.E."/>
            <person name="Sieber C.M."/>
            <person name="Emerson J.B."/>
            <person name="Anantharaman K."/>
            <person name="Thomas B.C."/>
            <person name="Malmstrom R."/>
            <person name="Stieglmeier M."/>
            <person name="Klingl A."/>
            <person name="Woyke T."/>
            <person name="Ryan C.M."/>
            <person name="Banfield J.F."/>
        </authorList>
    </citation>
    <scope>NUCLEOTIDE SEQUENCE [LARGE SCALE GENOMIC DNA]</scope>
    <source>
        <strain evidence="2">CG12_big_fil_rev_8_21_14_0_65_43_15</strain>
    </source>
</reference>
<dbReference type="CDD" id="cd04181">
    <property type="entry name" value="NTP_transferase"/>
    <property type="match status" value="1"/>
</dbReference>
<dbReference type="PANTHER" id="PTHR42883:SF2">
    <property type="entry name" value="THYMIDYLYLTRANSFERASE"/>
    <property type="match status" value="1"/>
</dbReference>
<protein>
    <submittedName>
        <fullName evidence="2">Nucleoside-diphosphate-sugar pyrophosphorylase</fullName>
    </submittedName>
</protein>
<dbReference type="SUPFAM" id="SSF53448">
    <property type="entry name" value="Nucleotide-diphospho-sugar transferases"/>
    <property type="match status" value="1"/>
</dbReference>
<dbReference type="EMBL" id="PFGP01000032">
    <property type="protein sequence ID" value="PIW66711.1"/>
    <property type="molecule type" value="Genomic_DNA"/>
</dbReference>
<name>A0A2J0LFT3_9BACT</name>
<dbReference type="AlphaFoldDB" id="A0A2J0LFT3"/>
<sequence length="245" mass="27251">MKALLLAAGYATRLYPLTLDKPKALLEVAGKPIIDYILDDIKRVREIDGVYVVTNHKFFANFTAWAAKKDKAFNIKILDDGTFSNDDRLGAIGDIDFAIKKEGVKDGLLVVGADNIFDAGLLDFIKFAGSKKNPNCVGLFDLADRKLAIQYGVVSVDDNSKVTDFQEKPKKPKSTLVSTCIYYFPSEKLGLFSKYLSGDGNSKDASGNYIKWLKDNDSVYGYVLGGRWFDIGDMQSYKKADMEFK</sequence>
<dbReference type="InterPro" id="IPR029044">
    <property type="entry name" value="Nucleotide-diphossugar_trans"/>
</dbReference>
<comment type="caution">
    <text evidence="2">The sequence shown here is derived from an EMBL/GenBank/DDBJ whole genome shotgun (WGS) entry which is preliminary data.</text>
</comment>
<dbReference type="Pfam" id="PF00483">
    <property type="entry name" value="NTP_transferase"/>
    <property type="match status" value="1"/>
</dbReference>
<accession>A0A2J0LFT3</accession>
<feature type="domain" description="Nucleotidyl transferase" evidence="1">
    <location>
        <begin position="2"/>
        <end position="243"/>
    </location>
</feature>
<organism evidence="2 3">
    <name type="scientific">Candidatus Taenaricola geysiri</name>
    <dbReference type="NCBI Taxonomy" id="1974752"/>
    <lineage>
        <taxon>Bacteria</taxon>
        <taxon>Pseudomonadati</taxon>
        <taxon>Candidatus Omnitrophota</taxon>
        <taxon>Candidatus Taenaricola</taxon>
    </lineage>
</organism>
<dbReference type="InterPro" id="IPR005835">
    <property type="entry name" value="NTP_transferase_dom"/>
</dbReference>
<evidence type="ECO:0000259" key="1">
    <source>
        <dbReference type="Pfam" id="PF00483"/>
    </source>
</evidence>
<dbReference type="PANTHER" id="PTHR42883">
    <property type="entry name" value="GLUCOSE-1-PHOSPHATE THYMIDYLTRANSFERASE"/>
    <property type="match status" value="1"/>
</dbReference>
<gene>
    <name evidence="2" type="ORF">COW11_01795</name>
</gene>